<dbReference type="Pfam" id="PF14045">
    <property type="entry name" value="YIEGIA"/>
    <property type="match status" value="1"/>
</dbReference>
<sequence>MFFEQNKGSKIKGGLNMDDATLFRRAFGIALILGVLSRLIVLRIVNRQQPTLPQDYIEQLILSFIASALGAIAFPALLNKEFAALTFLSVGIQQFQEVASEEELTLSNIEPNELVSKGITYIHDISKNYEVRNYLSIFSSLAASMAFILCNNILKFNFIMCVISAIIATGIVGYIFKKILSNKSLEDIVDVEVVPIEFDGALLKIGGVVITNVGLENSRKRYLKKGIGLKVIPKDLVSAGIIGDPAQQQAMLYNVYIHMGIDKDVDEPEFTPIARTNPNDNSVNFGFIPLVKDIDLTVEAIKSTPILDSSKGNNNAYSKSKQNK</sequence>
<keyword evidence="1" id="KW-0472">Membrane</keyword>
<keyword evidence="1" id="KW-0812">Transmembrane</keyword>
<gene>
    <name evidence="2" type="ORF">ATCC9714_27351</name>
</gene>
<proteinExistence type="predicted"/>
<feature type="transmembrane region" description="Helical" evidence="1">
    <location>
        <begin position="156"/>
        <end position="176"/>
    </location>
</feature>
<name>A0ABM9RS07_PARSO</name>
<accession>A0ABM9RS07</accession>
<organism evidence="2 3">
    <name type="scientific">Paraclostridium sordellii</name>
    <name type="common">Clostridium sordellii</name>
    <dbReference type="NCBI Taxonomy" id="1505"/>
    <lineage>
        <taxon>Bacteria</taxon>
        <taxon>Bacillati</taxon>
        <taxon>Bacillota</taxon>
        <taxon>Clostridia</taxon>
        <taxon>Peptostreptococcales</taxon>
        <taxon>Peptostreptococcaceae</taxon>
        <taxon>Paraclostridium</taxon>
    </lineage>
</organism>
<feature type="transmembrane region" description="Helical" evidence="1">
    <location>
        <begin position="26"/>
        <end position="45"/>
    </location>
</feature>
<evidence type="ECO:0000313" key="3">
    <source>
        <dbReference type="Proteomes" id="UP000032811"/>
    </source>
</evidence>
<reference evidence="2 3" key="1">
    <citation type="submission" date="2014-11" db="EMBL/GenBank/DDBJ databases">
        <authorList>
            <person name="Aslett M.A."/>
            <person name="De Silva N."/>
        </authorList>
    </citation>
    <scope>NUCLEOTIDE SEQUENCE [LARGE SCALE GENOMIC DNA]</scope>
    <source>
        <strain evidence="2 3">ATCC9714</strain>
    </source>
</reference>
<dbReference type="EMBL" id="LN679998">
    <property type="protein sequence ID" value="CEJ74847.1"/>
    <property type="molecule type" value="Genomic_DNA"/>
</dbReference>
<dbReference type="Proteomes" id="UP000032811">
    <property type="component" value="Chromosome 1"/>
</dbReference>
<keyword evidence="3" id="KW-1185">Reference proteome</keyword>
<evidence type="ECO:0000313" key="2">
    <source>
        <dbReference type="EMBL" id="CEJ74847.1"/>
    </source>
</evidence>
<dbReference type="InterPro" id="IPR025918">
    <property type="entry name" value="YIEGIA"/>
</dbReference>
<protein>
    <submittedName>
        <fullName evidence="2">Membrane protein</fullName>
    </submittedName>
</protein>
<feature type="transmembrane region" description="Helical" evidence="1">
    <location>
        <begin position="57"/>
        <end position="78"/>
    </location>
</feature>
<evidence type="ECO:0000256" key="1">
    <source>
        <dbReference type="SAM" id="Phobius"/>
    </source>
</evidence>
<keyword evidence="1" id="KW-1133">Transmembrane helix</keyword>